<keyword evidence="4" id="KW-1185">Reference proteome</keyword>
<keyword evidence="3" id="KW-0449">Lipoprotein</keyword>
<dbReference type="EMBL" id="CAJNAS010000016">
    <property type="protein sequence ID" value="CAE6935478.1"/>
    <property type="molecule type" value="Genomic_DNA"/>
</dbReference>
<comment type="caution">
    <text evidence="3">The sequence shown here is derived from an EMBL/GenBank/DDBJ whole genome shotgun (WGS) entry which is preliminary data.</text>
</comment>
<feature type="domain" description="OmpA-like" evidence="2">
    <location>
        <begin position="1"/>
        <end position="126"/>
    </location>
</feature>
<dbReference type="PANTHER" id="PTHR30329">
    <property type="entry name" value="STATOR ELEMENT OF FLAGELLAR MOTOR COMPLEX"/>
    <property type="match status" value="1"/>
</dbReference>
<protein>
    <submittedName>
        <fullName evidence="3">Lipoprotein YiaD</fullName>
    </submittedName>
</protein>
<evidence type="ECO:0000313" key="4">
    <source>
        <dbReference type="Proteomes" id="UP000675121"/>
    </source>
</evidence>
<dbReference type="InterPro" id="IPR050330">
    <property type="entry name" value="Bact_OuterMem_StrucFunc"/>
</dbReference>
<dbReference type="AlphaFoldDB" id="A0A9N8N1G7"/>
<evidence type="ECO:0000313" key="3">
    <source>
        <dbReference type="EMBL" id="CAE6935478.1"/>
    </source>
</evidence>
<dbReference type="CDD" id="cd07185">
    <property type="entry name" value="OmpA_C-like"/>
    <property type="match status" value="1"/>
</dbReference>
<sequence>MPTNEAVLNHLRMACCRQILWSRRPPLFNSLLNCGMIEIRRVPPKVPGKVTVLGYTDNVPIRSRQLASNDALSQERAMQVMQMLQAAGVPASRLEALGKGEALPVGDNKTVQGRVQNRRVEISVAE</sequence>
<reference evidence="3" key="1">
    <citation type="submission" date="2021-02" db="EMBL/GenBank/DDBJ databases">
        <authorList>
            <person name="Vanwijnsberghe S."/>
        </authorList>
    </citation>
    <scope>NUCLEOTIDE SEQUENCE</scope>
    <source>
        <strain evidence="3">R-70211</strain>
    </source>
</reference>
<dbReference type="Gene3D" id="3.30.1330.60">
    <property type="entry name" value="OmpA-like domain"/>
    <property type="match status" value="1"/>
</dbReference>
<accession>A0A9N8N1G7</accession>
<dbReference type="GO" id="GO:0016020">
    <property type="term" value="C:membrane"/>
    <property type="evidence" value="ECO:0007669"/>
    <property type="project" value="UniProtKB-UniRule"/>
</dbReference>
<dbReference type="SUPFAM" id="SSF103088">
    <property type="entry name" value="OmpA-like"/>
    <property type="match status" value="1"/>
</dbReference>
<proteinExistence type="predicted"/>
<dbReference type="Pfam" id="PF00691">
    <property type="entry name" value="OmpA"/>
    <property type="match status" value="1"/>
</dbReference>
<dbReference type="PANTHER" id="PTHR30329:SF19">
    <property type="entry name" value="OUTER MEMBRANE PROTEIN, OMPA FAMILY"/>
    <property type="match status" value="1"/>
</dbReference>
<organism evidence="3 4">
    <name type="scientific">Paraburkholderia domus</name>
    <dbReference type="NCBI Taxonomy" id="2793075"/>
    <lineage>
        <taxon>Bacteria</taxon>
        <taxon>Pseudomonadati</taxon>
        <taxon>Pseudomonadota</taxon>
        <taxon>Betaproteobacteria</taxon>
        <taxon>Burkholderiales</taxon>
        <taxon>Burkholderiaceae</taxon>
        <taxon>Paraburkholderia</taxon>
    </lineage>
</organism>
<gene>
    <name evidence="3" type="primary">yiaD_2</name>
    <name evidence="3" type="ORF">R70211_05365</name>
</gene>
<evidence type="ECO:0000256" key="1">
    <source>
        <dbReference type="PROSITE-ProRule" id="PRU00473"/>
    </source>
</evidence>
<name>A0A9N8N1G7_9BURK</name>
<keyword evidence="1" id="KW-0472">Membrane</keyword>
<dbReference type="InterPro" id="IPR036737">
    <property type="entry name" value="OmpA-like_sf"/>
</dbReference>
<dbReference type="InterPro" id="IPR006665">
    <property type="entry name" value="OmpA-like"/>
</dbReference>
<dbReference type="PROSITE" id="PS51123">
    <property type="entry name" value="OMPA_2"/>
    <property type="match status" value="1"/>
</dbReference>
<evidence type="ECO:0000259" key="2">
    <source>
        <dbReference type="PROSITE" id="PS51123"/>
    </source>
</evidence>
<dbReference type="PRINTS" id="PR01023">
    <property type="entry name" value="NAFLGMOTY"/>
</dbReference>
<dbReference type="Proteomes" id="UP000675121">
    <property type="component" value="Unassembled WGS sequence"/>
</dbReference>